<reference evidence="3" key="2">
    <citation type="submission" date="2020-09" db="EMBL/GenBank/DDBJ databases">
        <authorList>
            <person name="Sun Q."/>
            <person name="Kim S."/>
        </authorList>
    </citation>
    <scope>NUCLEOTIDE SEQUENCE</scope>
    <source>
        <strain evidence="3">KCTC 12368</strain>
    </source>
</reference>
<dbReference type="SUPFAM" id="SSF55347">
    <property type="entry name" value="Glyceraldehyde-3-phosphate dehydrogenase-like, C-terminal domain"/>
    <property type="match status" value="1"/>
</dbReference>
<dbReference type="RefSeq" id="WP_018474242.1">
    <property type="nucleotide sequence ID" value="NZ_BMWX01000001.1"/>
</dbReference>
<dbReference type="PANTHER" id="PTHR43249:SF1">
    <property type="entry name" value="D-GLUCOSIDE 3-DEHYDROGENASE"/>
    <property type="match status" value="1"/>
</dbReference>
<dbReference type="Pfam" id="PF01408">
    <property type="entry name" value="GFO_IDH_MocA"/>
    <property type="match status" value="1"/>
</dbReference>
<dbReference type="PANTHER" id="PTHR43249">
    <property type="entry name" value="UDP-N-ACETYL-2-AMINO-2-DEOXY-D-GLUCURONATE OXIDASE"/>
    <property type="match status" value="1"/>
</dbReference>
<dbReference type="Pfam" id="PF22725">
    <property type="entry name" value="GFO_IDH_MocA_C3"/>
    <property type="match status" value="1"/>
</dbReference>
<dbReference type="InterPro" id="IPR055170">
    <property type="entry name" value="GFO_IDH_MocA-like_dom"/>
</dbReference>
<name>A0A918PNK6_9BACT</name>
<dbReference type="AlphaFoldDB" id="A0A918PNK6"/>
<sequence>MSKIFTIGIVGTGAIARQHAKAIHDLPNAQLVAVCSSDAQRASAAEQDFGVKAYHEMSEFLNHPHLDMIIVCTASGHHMEPSIAAAQAGIHVLIEKPIEISTERAKMIVESCEDNSVKLGVIFQNRLNEGFQTLLSELEKGSLGRLLMGNAHINWFRKKEYYTSSPWKGTLKGDGGGAFINQGIHTIDLLLAIMGAPRSVFGKVKTTLHPIEGEDIGAAVVEFDNGAMGNITASTALYPGYPERLEIFGSEGSAILEGGKLIAFHSKISSLNIGYSSAESQKGTSDPMAIGHLLHQEQISEFLSAIENNTVPKIDGREGMKSLRLIEAIYESSKKGSTIDLN</sequence>
<evidence type="ECO:0000313" key="4">
    <source>
        <dbReference type="Proteomes" id="UP000619457"/>
    </source>
</evidence>
<comment type="caution">
    <text evidence="3">The sequence shown here is derived from an EMBL/GenBank/DDBJ whole genome shotgun (WGS) entry which is preliminary data.</text>
</comment>
<feature type="domain" description="GFO/IDH/MocA-like oxidoreductase" evidence="2">
    <location>
        <begin position="131"/>
        <end position="254"/>
    </location>
</feature>
<evidence type="ECO:0000313" key="3">
    <source>
        <dbReference type="EMBL" id="GGZ15834.1"/>
    </source>
</evidence>
<evidence type="ECO:0000259" key="2">
    <source>
        <dbReference type="Pfam" id="PF22725"/>
    </source>
</evidence>
<dbReference type="InterPro" id="IPR000683">
    <property type="entry name" value="Gfo/Idh/MocA-like_OxRdtase_N"/>
</dbReference>
<gene>
    <name evidence="3" type="ORF">GCM10007049_05050</name>
</gene>
<keyword evidence="4" id="KW-1185">Reference proteome</keyword>
<evidence type="ECO:0000259" key="1">
    <source>
        <dbReference type="Pfam" id="PF01408"/>
    </source>
</evidence>
<protein>
    <submittedName>
        <fullName evidence="3">Oxidoreductase</fullName>
    </submittedName>
</protein>
<feature type="domain" description="Gfo/Idh/MocA-like oxidoreductase N-terminal" evidence="1">
    <location>
        <begin position="5"/>
        <end position="122"/>
    </location>
</feature>
<dbReference type="Gene3D" id="3.30.360.10">
    <property type="entry name" value="Dihydrodipicolinate Reductase, domain 2"/>
    <property type="match status" value="1"/>
</dbReference>
<dbReference type="GO" id="GO:0000166">
    <property type="term" value="F:nucleotide binding"/>
    <property type="evidence" value="ECO:0007669"/>
    <property type="project" value="InterPro"/>
</dbReference>
<dbReference type="EMBL" id="BMWX01000001">
    <property type="protein sequence ID" value="GGZ15834.1"/>
    <property type="molecule type" value="Genomic_DNA"/>
</dbReference>
<dbReference type="InterPro" id="IPR036291">
    <property type="entry name" value="NAD(P)-bd_dom_sf"/>
</dbReference>
<dbReference type="Proteomes" id="UP000619457">
    <property type="component" value="Unassembled WGS sequence"/>
</dbReference>
<dbReference type="Gene3D" id="3.40.50.720">
    <property type="entry name" value="NAD(P)-binding Rossmann-like Domain"/>
    <property type="match status" value="1"/>
</dbReference>
<accession>A0A918PNK6</accession>
<proteinExistence type="predicted"/>
<dbReference type="InterPro" id="IPR052515">
    <property type="entry name" value="Gfo/Idh/MocA_Oxidoreductase"/>
</dbReference>
<reference evidence="3" key="1">
    <citation type="journal article" date="2014" name="Int. J. Syst. Evol. Microbiol.">
        <title>Complete genome sequence of Corynebacterium casei LMG S-19264T (=DSM 44701T), isolated from a smear-ripened cheese.</title>
        <authorList>
            <consortium name="US DOE Joint Genome Institute (JGI-PGF)"/>
            <person name="Walter F."/>
            <person name="Albersmeier A."/>
            <person name="Kalinowski J."/>
            <person name="Ruckert C."/>
        </authorList>
    </citation>
    <scope>NUCLEOTIDE SEQUENCE</scope>
    <source>
        <strain evidence="3">KCTC 12368</strain>
    </source>
</reference>
<dbReference type="SUPFAM" id="SSF51735">
    <property type="entry name" value="NAD(P)-binding Rossmann-fold domains"/>
    <property type="match status" value="1"/>
</dbReference>
<organism evidence="3 4">
    <name type="scientific">Echinicola pacifica</name>
    <dbReference type="NCBI Taxonomy" id="346377"/>
    <lineage>
        <taxon>Bacteria</taxon>
        <taxon>Pseudomonadati</taxon>
        <taxon>Bacteroidota</taxon>
        <taxon>Cytophagia</taxon>
        <taxon>Cytophagales</taxon>
        <taxon>Cyclobacteriaceae</taxon>
        <taxon>Echinicola</taxon>
    </lineage>
</organism>